<name>A0AAN7RED0_TRANT</name>
<keyword evidence="2" id="KW-0472">Membrane</keyword>
<gene>
    <name evidence="3" type="ORF">SAY86_001007</name>
</gene>
<dbReference type="EMBL" id="JAXQNO010000002">
    <property type="protein sequence ID" value="KAK4802804.1"/>
    <property type="molecule type" value="Genomic_DNA"/>
</dbReference>
<feature type="region of interest" description="Disordered" evidence="1">
    <location>
        <begin position="1"/>
        <end position="20"/>
    </location>
</feature>
<dbReference type="AlphaFoldDB" id="A0AAN7RED0"/>
<accession>A0AAN7RED0</accession>
<evidence type="ECO:0000256" key="2">
    <source>
        <dbReference type="SAM" id="Phobius"/>
    </source>
</evidence>
<dbReference type="Proteomes" id="UP001346149">
    <property type="component" value="Unassembled WGS sequence"/>
</dbReference>
<protein>
    <submittedName>
        <fullName evidence="3">Uncharacterized protein</fullName>
    </submittedName>
</protein>
<dbReference type="PANTHER" id="PTHR31970:SF0">
    <property type="entry name" value="MOLYBDATE TRANSPORTER 1"/>
    <property type="match status" value="1"/>
</dbReference>
<keyword evidence="2" id="KW-1133">Transmembrane helix</keyword>
<reference evidence="3 4" key="1">
    <citation type="journal article" date="2023" name="Hortic Res">
        <title>Pangenome of water caltrop reveals structural variations and asymmetric subgenome divergence after allopolyploidization.</title>
        <authorList>
            <person name="Zhang X."/>
            <person name="Chen Y."/>
            <person name="Wang L."/>
            <person name="Yuan Y."/>
            <person name="Fang M."/>
            <person name="Shi L."/>
            <person name="Lu R."/>
            <person name="Comes H.P."/>
            <person name="Ma Y."/>
            <person name="Chen Y."/>
            <person name="Huang G."/>
            <person name="Zhou Y."/>
            <person name="Zheng Z."/>
            <person name="Qiu Y."/>
        </authorList>
    </citation>
    <scope>NUCLEOTIDE SEQUENCE [LARGE SCALE GENOMIC DNA]</scope>
    <source>
        <strain evidence="3">F231</strain>
    </source>
</reference>
<dbReference type="Pfam" id="PF16983">
    <property type="entry name" value="MFS_MOT1"/>
    <property type="match status" value="1"/>
</dbReference>
<feature type="transmembrane region" description="Helical" evidence="2">
    <location>
        <begin position="38"/>
        <end position="59"/>
    </location>
</feature>
<evidence type="ECO:0000256" key="1">
    <source>
        <dbReference type="SAM" id="MobiDB-lite"/>
    </source>
</evidence>
<feature type="transmembrane region" description="Helical" evidence="2">
    <location>
        <begin position="80"/>
        <end position="101"/>
    </location>
</feature>
<dbReference type="PANTHER" id="PTHR31970">
    <property type="match status" value="1"/>
</dbReference>
<feature type="transmembrane region" description="Helical" evidence="2">
    <location>
        <begin position="138"/>
        <end position="158"/>
    </location>
</feature>
<dbReference type="InterPro" id="IPR031563">
    <property type="entry name" value="MOT1/MOT2"/>
</dbReference>
<feature type="transmembrane region" description="Helical" evidence="2">
    <location>
        <begin position="107"/>
        <end position="126"/>
    </location>
</feature>
<proteinExistence type="predicted"/>
<evidence type="ECO:0000313" key="3">
    <source>
        <dbReference type="EMBL" id="KAK4802804.1"/>
    </source>
</evidence>
<dbReference type="GO" id="GO:0015098">
    <property type="term" value="F:molybdate ion transmembrane transporter activity"/>
    <property type="evidence" value="ECO:0007669"/>
    <property type="project" value="InterPro"/>
</dbReference>
<comment type="caution">
    <text evidence="3">The sequence shown here is derived from an EMBL/GenBank/DDBJ whole genome shotgun (WGS) entry which is preliminary data.</text>
</comment>
<evidence type="ECO:0000313" key="4">
    <source>
        <dbReference type="Proteomes" id="UP001346149"/>
    </source>
</evidence>
<keyword evidence="2" id="KW-0812">Transmembrane</keyword>
<keyword evidence="4" id="KW-1185">Reference proteome</keyword>
<organism evidence="3 4">
    <name type="scientific">Trapa natans</name>
    <name type="common">Water chestnut</name>
    <dbReference type="NCBI Taxonomy" id="22666"/>
    <lineage>
        <taxon>Eukaryota</taxon>
        <taxon>Viridiplantae</taxon>
        <taxon>Streptophyta</taxon>
        <taxon>Embryophyta</taxon>
        <taxon>Tracheophyta</taxon>
        <taxon>Spermatophyta</taxon>
        <taxon>Magnoliopsida</taxon>
        <taxon>eudicotyledons</taxon>
        <taxon>Gunneridae</taxon>
        <taxon>Pentapetalae</taxon>
        <taxon>rosids</taxon>
        <taxon>malvids</taxon>
        <taxon>Myrtales</taxon>
        <taxon>Lythraceae</taxon>
        <taxon>Trapa</taxon>
    </lineage>
</organism>
<sequence length="166" mass="17346">MEGRLHQGHDPAASLVDPELGDRDLQPLPQPLPAKSRLLLISISITVGLMNLVYCWFGAMPCCYGRGGLAGQYKFGGRSGACVAIVGAAKLVLGLALGNSLGIVLNHFPLGILGVLLRLAGIELAMASRDMSSKEDSMVMLICTAISPVGSSTTLGFLCGWSCTRS</sequence>